<dbReference type="CDD" id="cd00757">
    <property type="entry name" value="ThiF_MoeB_HesA_family"/>
    <property type="match status" value="1"/>
</dbReference>
<organism evidence="2 3">
    <name type="scientific">Christiangramia antarctica</name>
    <dbReference type="NCBI Taxonomy" id="2058158"/>
    <lineage>
        <taxon>Bacteria</taxon>
        <taxon>Pseudomonadati</taxon>
        <taxon>Bacteroidota</taxon>
        <taxon>Flavobacteriia</taxon>
        <taxon>Flavobacteriales</taxon>
        <taxon>Flavobacteriaceae</taxon>
        <taxon>Christiangramia</taxon>
    </lineage>
</organism>
<dbReference type="PANTHER" id="PTHR10953:SF102">
    <property type="entry name" value="ADENYLYLTRANSFERASE AND SULFURTRANSFERASE MOCS3"/>
    <property type="match status" value="1"/>
</dbReference>
<dbReference type="Pfam" id="PF00899">
    <property type="entry name" value="ThiF"/>
    <property type="match status" value="1"/>
</dbReference>
<dbReference type="SUPFAM" id="SSF69572">
    <property type="entry name" value="Activating enzymes of the ubiquitin-like proteins"/>
    <property type="match status" value="1"/>
</dbReference>
<dbReference type="GO" id="GO:0016779">
    <property type="term" value="F:nucleotidyltransferase activity"/>
    <property type="evidence" value="ECO:0007669"/>
    <property type="project" value="UniProtKB-KW"/>
</dbReference>
<comment type="caution">
    <text evidence="2">The sequence shown here is derived from an EMBL/GenBank/DDBJ whole genome shotgun (WGS) entry which is preliminary data.</text>
</comment>
<gene>
    <name evidence="2" type="ORF">ACFSYS_12555</name>
</gene>
<feature type="domain" description="Rhodanese" evidence="1">
    <location>
        <begin position="261"/>
        <end position="345"/>
    </location>
</feature>
<dbReference type="InterPro" id="IPR036873">
    <property type="entry name" value="Rhodanese-like_dom_sf"/>
</dbReference>
<keyword evidence="3" id="KW-1185">Reference proteome</keyword>
<dbReference type="Pfam" id="PF00581">
    <property type="entry name" value="Rhodanese"/>
    <property type="match status" value="1"/>
</dbReference>
<dbReference type="Gene3D" id="3.40.250.10">
    <property type="entry name" value="Rhodanese-like domain"/>
    <property type="match status" value="1"/>
</dbReference>
<sequence>MNDDRYIRQTTLPSFGKEGQAKLAYSKVLIVGAGGLGIPVLQYLNAMGVGTLGIVENDRIDISNLQRQTWYAETDIGKPKIEVIVKKLEAQNSQTSIIPFAEFFNKNNAERIAKDFDIIVDCSDNFETRYLINDVCILQQKSFVYGALHAFEGQVSVFNFKGGPTYRCLFPNQPTFSEIPDCNVNGVLGIIPGIIGNFQALETIKIITGLGKPLSGKLMIYDGLNQSIQKIGFKLDPKNLKIKALSHSYHISEENLDLEKLLSSEMIIDVRSPNEFEKEHLPNSINIPLENLENSASEINKNTQILLVCQSGVRSLKGTEILKNIGFKALKNFPGGMNNYKTHVASQR</sequence>
<dbReference type="SMART" id="SM00450">
    <property type="entry name" value="RHOD"/>
    <property type="match status" value="1"/>
</dbReference>
<proteinExistence type="predicted"/>
<reference evidence="3" key="1">
    <citation type="journal article" date="2019" name="Int. J. Syst. Evol. Microbiol.">
        <title>The Global Catalogue of Microorganisms (GCM) 10K type strain sequencing project: providing services to taxonomists for standard genome sequencing and annotation.</title>
        <authorList>
            <consortium name="The Broad Institute Genomics Platform"/>
            <consortium name="The Broad Institute Genome Sequencing Center for Infectious Disease"/>
            <person name="Wu L."/>
            <person name="Ma J."/>
        </authorList>
    </citation>
    <scope>NUCLEOTIDE SEQUENCE [LARGE SCALE GENOMIC DNA]</scope>
    <source>
        <strain evidence="3">KCTC 52925</strain>
    </source>
</reference>
<dbReference type="InterPro" id="IPR001763">
    <property type="entry name" value="Rhodanese-like_dom"/>
</dbReference>
<dbReference type="InterPro" id="IPR045886">
    <property type="entry name" value="ThiF/MoeB/HesA"/>
</dbReference>
<dbReference type="RefSeq" id="WP_251740893.1">
    <property type="nucleotide sequence ID" value="NZ_JBHUOJ010000027.1"/>
</dbReference>
<dbReference type="PROSITE" id="PS50206">
    <property type="entry name" value="RHODANESE_3"/>
    <property type="match status" value="1"/>
</dbReference>
<evidence type="ECO:0000259" key="1">
    <source>
        <dbReference type="PROSITE" id="PS50206"/>
    </source>
</evidence>
<dbReference type="CDD" id="cd00158">
    <property type="entry name" value="RHOD"/>
    <property type="match status" value="1"/>
</dbReference>
<keyword evidence="2" id="KW-0548">Nucleotidyltransferase</keyword>
<name>A0ABW5X868_9FLAO</name>
<protein>
    <submittedName>
        <fullName evidence="2">ThiF family adenylyltransferase</fullName>
    </submittedName>
</protein>
<dbReference type="PANTHER" id="PTHR10953">
    <property type="entry name" value="UBIQUITIN-ACTIVATING ENZYME E1"/>
    <property type="match status" value="1"/>
</dbReference>
<evidence type="ECO:0000313" key="3">
    <source>
        <dbReference type="Proteomes" id="UP001597438"/>
    </source>
</evidence>
<evidence type="ECO:0000313" key="2">
    <source>
        <dbReference type="EMBL" id="MFD2834119.1"/>
    </source>
</evidence>
<dbReference type="InterPro" id="IPR000594">
    <property type="entry name" value="ThiF_NAD_FAD-bd"/>
</dbReference>
<keyword evidence="2" id="KW-0808">Transferase</keyword>
<dbReference type="Proteomes" id="UP001597438">
    <property type="component" value="Unassembled WGS sequence"/>
</dbReference>
<dbReference type="Gene3D" id="3.40.50.720">
    <property type="entry name" value="NAD(P)-binding Rossmann-like Domain"/>
    <property type="match status" value="1"/>
</dbReference>
<dbReference type="EMBL" id="JBHUOJ010000027">
    <property type="protein sequence ID" value="MFD2834119.1"/>
    <property type="molecule type" value="Genomic_DNA"/>
</dbReference>
<dbReference type="InterPro" id="IPR035985">
    <property type="entry name" value="Ubiquitin-activating_enz"/>
</dbReference>
<accession>A0ABW5X868</accession>